<keyword evidence="1" id="KW-1133">Transmembrane helix</keyword>
<proteinExistence type="predicted"/>
<keyword evidence="1" id="KW-0472">Membrane</keyword>
<keyword evidence="1" id="KW-0812">Transmembrane</keyword>
<dbReference type="Proteomes" id="UP001221142">
    <property type="component" value="Unassembled WGS sequence"/>
</dbReference>
<evidence type="ECO:0000313" key="2">
    <source>
        <dbReference type="EMBL" id="KAJ7632539.1"/>
    </source>
</evidence>
<gene>
    <name evidence="2" type="ORF">FB45DRAFT_1057609</name>
</gene>
<sequence>MALRAAVIFSTTCFLLGALFTHWIADSLTLWKSGPVTDENLWTAALYYSILARAPSFVFFFLGTVVLVGGLSILSNLRDGAAGNLMFDGGSILLFGSTVAHYLYSVIPIMLSQFTALSTKKFETPFPNSLRTATLDLASTHLMCSVALTGVLVLQAAHVWADRSDAEAAAAELRRDADKQSASD</sequence>
<dbReference type="GO" id="GO:0005789">
    <property type="term" value="C:endoplasmic reticulum membrane"/>
    <property type="evidence" value="ECO:0007669"/>
    <property type="project" value="TreeGrafter"/>
</dbReference>
<name>A0AAD7FMA2_9AGAR</name>
<protein>
    <submittedName>
        <fullName evidence="2">Shr3 amino acid permease chaperone</fullName>
    </submittedName>
</protein>
<keyword evidence="3" id="KW-1185">Reference proteome</keyword>
<dbReference type="GO" id="GO:0051082">
    <property type="term" value="F:unfolded protein binding"/>
    <property type="evidence" value="ECO:0007669"/>
    <property type="project" value="TreeGrafter"/>
</dbReference>
<comment type="caution">
    <text evidence="2">The sequence shown here is derived from an EMBL/GenBank/DDBJ whole genome shotgun (WGS) entry which is preliminary data.</text>
</comment>
<evidence type="ECO:0000313" key="3">
    <source>
        <dbReference type="Proteomes" id="UP001221142"/>
    </source>
</evidence>
<dbReference type="GO" id="GO:0006888">
    <property type="term" value="P:endoplasmic reticulum to Golgi vesicle-mediated transport"/>
    <property type="evidence" value="ECO:0007669"/>
    <property type="project" value="TreeGrafter"/>
</dbReference>
<dbReference type="EMBL" id="JARKIF010000008">
    <property type="protein sequence ID" value="KAJ7632539.1"/>
    <property type="molecule type" value="Genomic_DNA"/>
</dbReference>
<organism evidence="2 3">
    <name type="scientific">Roridomyces roridus</name>
    <dbReference type="NCBI Taxonomy" id="1738132"/>
    <lineage>
        <taxon>Eukaryota</taxon>
        <taxon>Fungi</taxon>
        <taxon>Dikarya</taxon>
        <taxon>Basidiomycota</taxon>
        <taxon>Agaricomycotina</taxon>
        <taxon>Agaricomycetes</taxon>
        <taxon>Agaricomycetidae</taxon>
        <taxon>Agaricales</taxon>
        <taxon>Marasmiineae</taxon>
        <taxon>Mycenaceae</taxon>
        <taxon>Roridomyces</taxon>
    </lineage>
</organism>
<dbReference type="AlphaFoldDB" id="A0AAD7FMA2"/>
<dbReference type="PANTHER" id="PTHR28228:SF1">
    <property type="entry name" value="SECRETORY COMPONENT PROTEIN SHR3"/>
    <property type="match status" value="1"/>
</dbReference>
<dbReference type="SMART" id="SM00786">
    <property type="entry name" value="SHR3_chaperone"/>
    <property type="match status" value="1"/>
</dbReference>
<feature type="transmembrane region" description="Helical" evidence="1">
    <location>
        <begin position="45"/>
        <end position="71"/>
    </location>
</feature>
<dbReference type="InterPro" id="IPR013248">
    <property type="entry name" value="Psh3/Shr3"/>
</dbReference>
<reference evidence="2" key="1">
    <citation type="submission" date="2023-03" db="EMBL/GenBank/DDBJ databases">
        <title>Massive genome expansion in bonnet fungi (Mycena s.s.) driven by repeated elements and novel gene families across ecological guilds.</title>
        <authorList>
            <consortium name="Lawrence Berkeley National Laboratory"/>
            <person name="Harder C.B."/>
            <person name="Miyauchi S."/>
            <person name="Viragh M."/>
            <person name="Kuo A."/>
            <person name="Thoen E."/>
            <person name="Andreopoulos B."/>
            <person name="Lu D."/>
            <person name="Skrede I."/>
            <person name="Drula E."/>
            <person name="Henrissat B."/>
            <person name="Morin E."/>
            <person name="Kohler A."/>
            <person name="Barry K."/>
            <person name="LaButti K."/>
            <person name="Morin E."/>
            <person name="Salamov A."/>
            <person name="Lipzen A."/>
            <person name="Mereny Z."/>
            <person name="Hegedus B."/>
            <person name="Baldrian P."/>
            <person name="Stursova M."/>
            <person name="Weitz H."/>
            <person name="Taylor A."/>
            <person name="Grigoriev I.V."/>
            <person name="Nagy L.G."/>
            <person name="Martin F."/>
            <person name="Kauserud H."/>
        </authorList>
    </citation>
    <scope>NUCLEOTIDE SEQUENCE</scope>
    <source>
        <strain evidence="2">9284</strain>
    </source>
</reference>
<dbReference type="Pfam" id="PF08229">
    <property type="entry name" value="SHR3_chaperone"/>
    <property type="match status" value="1"/>
</dbReference>
<evidence type="ECO:0000256" key="1">
    <source>
        <dbReference type="SAM" id="Phobius"/>
    </source>
</evidence>
<feature type="transmembrane region" description="Helical" evidence="1">
    <location>
        <begin position="92"/>
        <end position="117"/>
    </location>
</feature>
<feature type="transmembrane region" description="Helical" evidence="1">
    <location>
        <begin position="137"/>
        <end position="154"/>
    </location>
</feature>
<accession>A0AAD7FMA2</accession>
<dbReference type="PANTHER" id="PTHR28228">
    <property type="entry name" value="SECRETORY COMPONENT PROTEIN SHR3"/>
    <property type="match status" value="1"/>
</dbReference>